<reference evidence="4 5" key="1">
    <citation type="submission" date="2018-11" db="EMBL/GenBank/DDBJ databases">
        <authorList>
            <consortium name="Pathogen Informatics"/>
        </authorList>
    </citation>
    <scope>NUCLEOTIDE SEQUENCE [LARGE SCALE GENOMIC DNA]</scope>
</reference>
<dbReference type="OrthoDB" id="5850982at2759"/>
<dbReference type="PANTHER" id="PTHR47966">
    <property type="entry name" value="BETA-SITE APP-CLEAVING ENZYME, ISOFORM A-RELATED"/>
    <property type="match status" value="1"/>
</dbReference>
<name>A0A3P7J2R0_STRVU</name>
<sequence>MGDYESRRGFEVIQDLRMWIRGPSIEVKRMAENIGAEYNYDSDVYEISCDAKFPDFNIFVDNKILAITYDKLIIELDGDPCVLALVPINDDVNATQWYIGAPFLRQYCTVFDVRRKRLSFAKVKPIESNTTTTPWTRRTRTRKTSTTSLSTRTT</sequence>
<dbReference type="EMBL" id="UYYB01033322">
    <property type="protein sequence ID" value="VDM73959.1"/>
    <property type="molecule type" value="Genomic_DNA"/>
</dbReference>
<evidence type="ECO:0000313" key="5">
    <source>
        <dbReference type="Proteomes" id="UP000270094"/>
    </source>
</evidence>
<dbReference type="Proteomes" id="UP000270094">
    <property type="component" value="Unassembled WGS sequence"/>
</dbReference>
<proteinExistence type="inferred from homology"/>
<dbReference type="GO" id="GO:0006508">
    <property type="term" value="P:proteolysis"/>
    <property type="evidence" value="ECO:0007669"/>
    <property type="project" value="InterPro"/>
</dbReference>
<dbReference type="GO" id="GO:0005764">
    <property type="term" value="C:lysosome"/>
    <property type="evidence" value="ECO:0007669"/>
    <property type="project" value="TreeGrafter"/>
</dbReference>
<dbReference type="InterPro" id="IPR033121">
    <property type="entry name" value="PEPTIDASE_A1"/>
</dbReference>
<dbReference type="InterPro" id="IPR001461">
    <property type="entry name" value="Aspartic_peptidase_A1"/>
</dbReference>
<evidence type="ECO:0000256" key="1">
    <source>
        <dbReference type="ARBA" id="ARBA00007447"/>
    </source>
</evidence>
<keyword evidence="5" id="KW-1185">Reference proteome</keyword>
<dbReference type="PANTHER" id="PTHR47966:SF45">
    <property type="entry name" value="PEPTIDASE A1 DOMAIN-CONTAINING PROTEIN"/>
    <property type="match status" value="1"/>
</dbReference>
<gene>
    <name evidence="4" type="ORF">SVUK_LOCUS8957</name>
</gene>
<dbReference type="GO" id="GO:0004190">
    <property type="term" value="F:aspartic-type endopeptidase activity"/>
    <property type="evidence" value="ECO:0007669"/>
    <property type="project" value="InterPro"/>
</dbReference>
<feature type="compositionally biased region" description="Low complexity" evidence="2">
    <location>
        <begin position="144"/>
        <end position="154"/>
    </location>
</feature>
<dbReference type="InterPro" id="IPR021109">
    <property type="entry name" value="Peptidase_aspartic_dom_sf"/>
</dbReference>
<comment type="similarity">
    <text evidence="1">Belongs to the peptidase A1 family.</text>
</comment>
<evidence type="ECO:0000259" key="3">
    <source>
        <dbReference type="PROSITE" id="PS51767"/>
    </source>
</evidence>
<feature type="region of interest" description="Disordered" evidence="2">
    <location>
        <begin position="131"/>
        <end position="154"/>
    </location>
</feature>
<evidence type="ECO:0000256" key="2">
    <source>
        <dbReference type="SAM" id="MobiDB-lite"/>
    </source>
</evidence>
<dbReference type="SUPFAM" id="SSF50630">
    <property type="entry name" value="Acid proteases"/>
    <property type="match status" value="1"/>
</dbReference>
<dbReference type="PROSITE" id="PS51767">
    <property type="entry name" value="PEPTIDASE_A1"/>
    <property type="match status" value="1"/>
</dbReference>
<dbReference type="AlphaFoldDB" id="A0A3P7J2R0"/>
<organism evidence="4 5">
    <name type="scientific">Strongylus vulgaris</name>
    <name type="common">Blood worm</name>
    <dbReference type="NCBI Taxonomy" id="40348"/>
    <lineage>
        <taxon>Eukaryota</taxon>
        <taxon>Metazoa</taxon>
        <taxon>Ecdysozoa</taxon>
        <taxon>Nematoda</taxon>
        <taxon>Chromadorea</taxon>
        <taxon>Rhabditida</taxon>
        <taxon>Rhabditina</taxon>
        <taxon>Rhabditomorpha</taxon>
        <taxon>Strongyloidea</taxon>
        <taxon>Strongylidae</taxon>
        <taxon>Strongylus</taxon>
    </lineage>
</organism>
<dbReference type="Pfam" id="PF00026">
    <property type="entry name" value="Asp"/>
    <property type="match status" value="1"/>
</dbReference>
<accession>A0A3P7J2R0</accession>
<dbReference type="Gene3D" id="2.40.70.10">
    <property type="entry name" value="Acid Proteases"/>
    <property type="match status" value="1"/>
</dbReference>
<feature type="domain" description="Peptidase A1" evidence="3">
    <location>
        <begin position="1"/>
        <end position="121"/>
    </location>
</feature>
<protein>
    <recommendedName>
        <fullName evidence="3">Peptidase A1 domain-containing protein</fullName>
    </recommendedName>
</protein>
<evidence type="ECO:0000313" key="4">
    <source>
        <dbReference type="EMBL" id="VDM73959.1"/>
    </source>
</evidence>